<evidence type="ECO:0000313" key="2">
    <source>
        <dbReference type="EMBL" id="NDV01901.1"/>
    </source>
</evidence>
<dbReference type="InterPro" id="IPR025579">
    <property type="entry name" value="DUF4357"/>
</dbReference>
<feature type="domain" description="GIY-YIG" evidence="1">
    <location>
        <begin position="43"/>
        <end position="119"/>
    </location>
</feature>
<dbReference type="PROSITE" id="PS50164">
    <property type="entry name" value="GIY_YIG"/>
    <property type="match status" value="1"/>
</dbReference>
<sequence length="290" mass="31831">MELYFIDGDPNGMLTAEVFNWTGHILMAPRTRIREALTRREAGYSGVYLLIGEDEGRTKIYIGESDNIARRIGQHDVAKDWWTSAVIIVSAANTLHKAHAAYLESRLVEIASDVGRYDVDNRNAPSRASLPEAAVANMEAFLENILMVLPALRIDGFVSRKRRTKEITDERLPGDPEFEMGQKSTGISARALLSDGEFVVLAGSQARHEWVGIPSGYQALYAELVDQGVLGPQTGDKRLFLDNYAFSSPSAAAAVILGRSANGTIEWKAKGTSQTYKAWEAAQLIAEVAE</sequence>
<gene>
    <name evidence="2" type="ORF">GZA08_13090</name>
</gene>
<protein>
    <submittedName>
        <fullName evidence="2">GIY-YIG nuclease family protein</fullName>
    </submittedName>
</protein>
<proteinExistence type="predicted"/>
<reference evidence="2 3" key="1">
    <citation type="submission" date="2020-02" db="EMBL/GenBank/DDBJ databases">
        <title>Pseudoroseicyclus tamarix, sp. nov., isolated from offshore sediment of a Tamarix chinensis forest.</title>
        <authorList>
            <person name="Gai Y."/>
        </authorList>
    </citation>
    <scope>NUCLEOTIDE SEQUENCE [LARGE SCALE GENOMIC DNA]</scope>
    <source>
        <strain evidence="2 3">CLL3-39</strain>
    </source>
</reference>
<evidence type="ECO:0000259" key="1">
    <source>
        <dbReference type="PROSITE" id="PS50164"/>
    </source>
</evidence>
<evidence type="ECO:0000313" key="3">
    <source>
        <dbReference type="Proteomes" id="UP000474757"/>
    </source>
</evidence>
<dbReference type="InterPro" id="IPR000305">
    <property type="entry name" value="GIY-YIG_endonuc"/>
</dbReference>
<accession>A0A6B2JKA0</accession>
<organism evidence="2 3">
    <name type="scientific">Pseudoroseicyclus tamaricis</name>
    <dbReference type="NCBI Taxonomy" id="2705421"/>
    <lineage>
        <taxon>Bacteria</taxon>
        <taxon>Pseudomonadati</taxon>
        <taxon>Pseudomonadota</taxon>
        <taxon>Alphaproteobacteria</taxon>
        <taxon>Rhodobacterales</taxon>
        <taxon>Paracoccaceae</taxon>
        <taxon>Pseudoroseicyclus</taxon>
    </lineage>
</organism>
<dbReference type="Proteomes" id="UP000474757">
    <property type="component" value="Unassembled WGS sequence"/>
</dbReference>
<dbReference type="CDD" id="cd10447">
    <property type="entry name" value="GIY-YIG_unchar_2"/>
    <property type="match status" value="1"/>
</dbReference>
<dbReference type="AlphaFoldDB" id="A0A6B2JKA0"/>
<dbReference type="RefSeq" id="WP_163894362.1">
    <property type="nucleotide sequence ID" value="NZ_JAAFYS010000003.1"/>
</dbReference>
<dbReference type="Pfam" id="PF14267">
    <property type="entry name" value="DUF4357"/>
    <property type="match status" value="1"/>
</dbReference>
<dbReference type="EMBL" id="JAAGAB010000003">
    <property type="protein sequence ID" value="NDV01901.1"/>
    <property type="molecule type" value="Genomic_DNA"/>
</dbReference>
<name>A0A6B2JKA0_9RHOB</name>
<comment type="caution">
    <text evidence="2">The sequence shown here is derived from an EMBL/GenBank/DDBJ whole genome shotgun (WGS) entry which is preliminary data.</text>
</comment>
<keyword evidence="3" id="KW-1185">Reference proteome</keyword>